<evidence type="ECO:0000313" key="9">
    <source>
        <dbReference type="Proteomes" id="UP000541444"/>
    </source>
</evidence>
<keyword evidence="3" id="KW-0418">Kinase</keyword>
<protein>
    <recommendedName>
        <fullName evidence="7">Protein kinase domain-containing protein</fullName>
    </recommendedName>
</protein>
<dbReference type="Gene3D" id="3.30.200.20">
    <property type="entry name" value="Phosphorylase Kinase, domain 1"/>
    <property type="match status" value="1"/>
</dbReference>
<keyword evidence="2 5" id="KW-0547">Nucleotide-binding</keyword>
<keyword evidence="9" id="KW-1185">Reference proteome</keyword>
<dbReference type="OrthoDB" id="4062651at2759"/>
<accession>A0A7J7NF08</accession>
<feature type="domain" description="Protein kinase" evidence="7">
    <location>
        <begin position="57"/>
        <end position="322"/>
    </location>
</feature>
<dbReference type="PROSITE" id="PS50011">
    <property type="entry name" value="PROTEIN_KINASE_DOM"/>
    <property type="match status" value="1"/>
</dbReference>
<dbReference type="InterPro" id="IPR000719">
    <property type="entry name" value="Prot_kinase_dom"/>
</dbReference>
<keyword evidence="6" id="KW-0723">Serine/threonine-protein kinase</keyword>
<sequence>MGFLSCNSESSIITCNSESSIITCDPYNTRANPIKTHKKKNIRRFSCLDLESSTGNFSPHCFLGKGSHGRVYKAVIDDGKLIVAVKRTTLEGTNEIDILSKIRSPFLVNLIGFSFDLEKNDKLLVFEFMANGSLFDLLHSNPRPPRWSKRLRFALQVAKAVETLHLLNPPVIHRDIKSSNVLIDGNWNARLSDFGLALRGYVEDVKMRCMPPAGTLGYLDPGYITPENLSAKMDVFSFGILLLEIVSGRNAIDVNCSPPSVVDWALPLIKRGEFVSILDPRIRPPENLSGLEWIAIMAARCVRSRVEKRPSMVEVVDGLRFVNKKRVSSPIWNNLKRQTKKPIIEINKELFDGGEEFVKTLKHSRKVSNFRYRRVQPSVDMENEEIVEVGVRVGRSSSIGSISEIKVGSHTDGIHRKSGGLVVRVPSARLNKSRSMGVLRSTRPVHGSEREAAFYLMKNPQLRGFDMSKLAINVDSGCKEKRKPRSSII</sequence>
<dbReference type="InterPro" id="IPR011009">
    <property type="entry name" value="Kinase-like_dom_sf"/>
</dbReference>
<evidence type="ECO:0000256" key="6">
    <source>
        <dbReference type="RuleBase" id="RU000304"/>
    </source>
</evidence>
<dbReference type="Proteomes" id="UP000541444">
    <property type="component" value="Unassembled WGS sequence"/>
</dbReference>
<comment type="caution">
    <text evidence="8">The sequence shown here is derived from an EMBL/GenBank/DDBJ whole genome shotgun (WGS) entry which is preliminary data.</text>
</comment>
<comment type="similarity">
    <text evidence="6">Belongs to the protein kinase superfamily.</text>
</comment>
<dbReference type="PROSITE" id="PS00107">
    <property type="entry name" value="PROTEIN_KINASE_ATP"/>
    <property type="match status" value="1"/>
</dbReference>
<dbReference type="GO" id="GO:0005524">
    <property type="term" value="F:ATP binding"/>
    <property type="evidence" value="ECO:0007669"/>
    <property type="project" value="UniProtKB-UniRule"/>
</dbReference>
<dbReference type="EMBL" id="JACGCM010000843">
    <property type="protein sequence ID" value="KAF6165562.1"/>
    <property type="molecule type" value="Genomic_DNA"/>
</dbReference>
<dbReference type="SMART" id="SM00220">
    <property type="entry name" value="S_TKc"/>
    <property type="match status" value="1"/>
</dbReference>
<dbReference type="SUPFAM" id="SSF56112">
    <property type="entry name" value="Protein kinase-like (PK-like)"/>
    <property type="match status" value="1"/>
</dbReference>
<dbReference type="Pfam" id="PF00069">
    <property type="entry name" value="Pkinase"/>
    <property type="match status" value="1"/>
</dbReference>
<dbReference type="InterPro" id="IPR008271">
    <property type="entry name" value="Ser/Thr_kinase_AS"/>
</dbReference>
<dbReference type="PANTHER" id="PTHR46146">
    <property type="entry name" value="SERINE/THREONINE-PROTEIN KINASE-LIKE PROTEIN CCR4"/>
    <property type="match status" value="1"/>
</dbReference>
<feature type="binding site" evidence="5">
    <location>
        <position position="86"/>
    </location>
    <ligand>
        <name>ATP</name>
        <dbReference type="ChEBI" id="CHEBI:30616"/>
    </ligand>
</feature>
<evidence type="ECO:0000256" key="2">
    <source>
        <dbReference type="ARBA" id="ARBA00022741"/>
    </source>
</evidence>
<gene>
    <name evidence="8" type="ORF">GIB67_006452</name>
</gene>
<dbReference type="PANTHER" id="PTHR46146:SF23">
    <property type="entry name" value="PROTEIN KINASE DOMAIN-CONTAINING PROTEIN"/>
    <property type="match status" value="1"/>
</dbReference>
<organism evidence="8 9">
    <name type="scientific">Kingdonia uniflora</name>
    <dbReference type="NCBI Taxonomy" id="39325"/>
    <lineage>
        <taxon>Eukaryota</taxon>
        <taxon>Viridiplantae</taxon>
        <taxon>Streptophyta</taxon>
        <taxon>Embryophyta</taxon>
        <taxon>Tracheophyta</taxon>
        <taxon>Spermatophyta</taxon>
        <taxon>Magnoliopsida</taxon>
        <taxon>Ranunculales</taxon>
        <taxon>Circaeasteraceae</taxon>
        <taxon>Kingdonia</taxon>
    </lineage>
</organism>
<evidence type="ECO:0000256" key="4">
    <source>
        <dbReference type="ARBA" id="ARBA00022840"/>
    </source>
</evidence>
<dbReference type="InterPro" id="IPR017441">
    <property type="entry name" value="Protein_kinase_ATP_BS"/>
</dbReference>
<name>A0A7J7NF08_9MAGN</name>
<evidence type="ECO:0000256" key="3">
    <source>
        <dbReference type="ARBA" id="ARBA00022777"/>
    </source>
</evidence>
<dbReference type="PROSITE" id="PS00108">
    <property type="entry name" value="PROTEIN_KINASE_ST"/>
    <property type="match status" value="1"/>
</dbReference>
<keyword evidence="4 5" id="KW-0067">ATP-binding</keyword>
<evidence type="ECO:0000256" key="5">
    <source>
        <dbReference type="PROSITE-ProRule" id="PRU10141"/>
    </source>
</evidence>
<reference evidence="8 9" key="1">
    <citation type="journal article" date="2020" name="IScience">
        <title>Genome Sequencing of the Endangered Kingdonia uniflora (Circaeasteraceae, Ranunculales) Reveals Potential Mechanisms of Evolutionary Specialization.</title>
        <authorList>
            <person name="Sun Y."/>
            <person name="Deng T."/>
            <person name="Zhang A."/>
            <person name="Moore M.J."/>
            <person name="Landis J.B."/>
            <person name="Lin N."/>
            <person name="Zhang H."/>
            <person name="Zhang X."/>
            <person name="Huang J."/>
            <person name="Zhang X."/>
            <person name="Sun H."/>
            <person name="Wang H."/>
        </authorList>
    </citation>
    <scope>NUCLEOTIDE SEQUENCE [LARGE SCALE GENOMIC DNA]</scope>
    <source>
        <strain evidence="8">TB1705</strain>
        <tissue evidence="8">Leaf</tissue>
    </source>
</reference>
<dbReference type="AlphaFoldDB" id="A0A7J7NF08"/>
<proteinExistence type="inferred from homology"/>
<evidence type="ECO:0000313" key="8">
    <source>
        <dbReference type="EMBL" id="KAF6165562.1"/>
    </source>
</evidence>
<evidence type="ECO:0000259" key="7">
    <source>
        <dbReference type="PROSITE" id="PS50011"/>
    </source>
</evidence>
<evidence type="ECO:0000256" key="1">
    <source>
        <dbReference type="ARBA" id="ARBA00022679"/>
    </source>
</evidence>
<keyword evidence="1" id="KW-0808">Transferase</keyword>
<dbReference type="Gene3D" id="1.10.510.10">
    <property type="entry name" value="Transferase(Phosphotransferase) domain 1"/>
    <property type="match status" value="1"/>
</dbReference>
<dbReference type="GO" id="GO:0004674">
    <property type="term" value="F:protein serine/threonine kinase activity"/>
    <property type="evidence" value="ECO:0007669"/>
    <property type="project" value="UniProtKB-KW"/>
</dbReference>